<dbReference type="AlphaFoldDB" id="A0AAE1C3T1"/>
<feature type="region of interest" description="Disordered" evidence="1">
    <location>
        <begin position="88"/>
        <end position="116"/>
    </location>
</feature>
<dbReference type="InterPro" id="IPR022036">
    <property type="entry name" value="DUF3605"/>
</dbReference>
<dbReference type="Pfam" id="PF12239">
    <property type="entry name" value="DUF3605"/>
    <property type="match status" value="1"/>
</dbReference>
<dbReference type="EMBL" id="JAUTXT010000008">
    <property type="protein sequence ID" value="KAK3677087.1"/>
    <property type="molecule type" value="Genomic_DNA"/>
</dbReference>
<reference evidence="2" key="1">
    <citation type="submission" date="2023-07" db="EMBL/GenBank/DDBJ databases">
        <title>Black Yeasts Isolated from many extreme environments.</title>
        <authorList>
            <person name="Coleine C."/>
            <person name="Stajich J.E."/>
            <person name="Selbmann L."/>
        </authorList>
    </citation>
    <scope>NUCLEOTIDE SEQUENCE</scope>
    <source>
        <strain evidence="2">CCFEE 5485</strain>
    </source>
</reference>
<feature type="compositionally biased region" description="Low complexity" evidence="1">
    <location>
        <begin position="96"/>
        <end position="112"/>
    </location>
</feature>
<proteinExistence type="predicted"/>
<evidence type="ECO:0000313" key="2">
    <source>
        <dbReference type="EMBL" id="KAK3677087.1"/>
    </source>
</evidence>
<protein>
    <recommendedName>
        <fullName evidence="4">N-acetylglucosamine-induced protein 1</fullName>
    </recommendedName>
</protein>
<name>A0AAE1C3T1_9PEZI</name>
<accession>A0AAE1C3T1</accession>
<dbReference type="PANTHER" id="PTHR35020:SF2">
    <property type="entry name" value="N-ACETYLGLUCOSAMINE-INDUCED PROTEIN 1"/>
    <property type="match status" value="1"/>
</dbReference>
<evidence type="ECO:0000256" key="1">
    <source>
        <dbReference type="SAM" id="MobiDB-lite"/>
    </source>
</evidence>
<sequence>MTTPNPEEIDYKNPPFPLTAIDRQLLATKDSDYHRITWIDLKQIIAKNTLEDLKRLPSDLKRYLAWSHNIKAQYGSITTFVIRERLRWTPEPSPSPSSTKPGTPSTTDSGPPLFAHHSPIPFADERDYAVLPNDWPYGFEPGITHLLVWTKTRIPVDEVRGDVTGESRQLVEEFVARFFVRDLRCKEDADGDGADARERVQWFKNWVGLQSVRGVDHVHVLVKDVPQGVLEKWAERRDL</sequence>
<evidence type="ECO:0008006" key="4">
    <source>
        <dbReference type="Google" id="ProtNLM"/>
    </source>
</evidence>
<dbReference type="GO" id="GO:0005737">
    <property type="term" value="C:cytoplasm"/>
    <property type="evidence" value="ECO:0007669"/>
    <property type="project" value="TreeGrafter"/>
</dbReference>
<evidence type="ECO:0000313" key="3">
    <source>
        <dbReference type="Proteomes" id="UP001274830"/>
    </source>
</evidence>
<organism evidence="2 3">
    <name type="scientific">Recurvomyces mirabilis</name>
    <dbReference type="NCBI Taxonomy" id="574656"/>
    <lineage>
        <taxon>Eukaryota</taxon>
        <taxon>Fungi</taxon>
        <taxon>Dikarya</taxon>
        <taxon>Ascomycota</taxon>
        <taxon>Pezizomycotina</taxon>
        <taxon>Dothideomycetes</taxon>
        <taxon>Dothideomycetidae</taxon>
        <taxon>Mycosphaerellales</taxon>
        <taxon>Teratosphaeriaceae</taxon>
        <taxon>Recurvomyces</taxon>
    </lineage>
</organism>
<dbReference type="Proteomes" id="UP001274830">
    <property type="component" value="Unassembled WGS sequence"/>
</dbReference>
<comment type="caution">
    <text evidence="2">The sequence shown here is derived from an EMBL/GenBank/DDBJ whole genome shotgun (WGS) entry which is preliminary data.</text>
</comment>
<dbReference type="PANTHER" id="PTHR35020">
    <property type="entry name" value="N-ACETYLGLUCOSAMINE-INDUCED PROTEIN 1"/>
    <property type="match status" value="1"/>
</dbReference>
<dbReference type="GO" id="GO:0006044">
    <property type="term" value="P:N-acetylglucosamine metabolic process"/>
    <property type="evidence" value="ECO:0007669"/>
    <property type="project" value="TreeGrafter"/>
</dbReference>
<gene>
    <name evidence="2" type="ORF">LTR78_003292</name>
</gene>
<keyword evidence="3" id="KW-1185">Reference proteome</keyword>